<organism evidence="1 2">
    <name type="scientific">Clunio marinus</name>
    <dbReference type="NCBI Taxonomy" id="568069"/>
    <lineage>
        <taxon>Eukaryota</taxon>
        <taxon>Metazoa</taxon>
        <taxon>Ecdysozoa</taxon>
        <taxon>Arthropoda</taxon>
        <taxon>Hexapoda</taxon>
        <taxon>Insecta</taxon>
        <taxon>Pterygota</taxon>
        <taxon>Neoptera</taxon>
        <taxon>Endopterygota</taxon>
        <taxon>Diptera</taxon>
        <taxon>Nematocera</taxon>
        <taxon>Chironomoidea</taxon>
        <taxon>Chironomidae</taxon>
        <taxon>Clunio</taxon>
    </lineage>
</organism>
<name>A0A1J1J7C8_9DIPT</name>
<accession>A0A1J1J7C8</accession>
<evidence type="ECO:0000313" key="1">
    <source>
        <dbReference type="EMBL" id="CRL07684.1"/>
    </source>
</evidence>
<reference evidence="1 2" key="1">
    <citation type="submission" date="2015-04" db="EMBL/GenBank/DDBJ databases">
        <authorList>
            <person name="Syromyatnikov M.Y."/>
            <person name="Popov V.N."/>
        </authorList>
    </citation>
    <scope>NUCLEOTIDE SEQUENCE [LARGE SCALE GENOMIC DNA]</scope>
</reference>
<dbReference type="AlphaFoldDB" id="A0A1J1J7C8"/>
<dbReference type="EMBL" id="CVRI01000073">
    <property type="protein sequence ID" value="CRL07684.1"/>
    <property type="molecule type" value="Genomic_DNA"/>
</dbReference>
<proteinExistence type="predicted"/>
<dbReference type="Proteomes" id="UP000183832">
    <property type="component" value="Unassembled WGS sequence"/>
</dbReference>
<gene>
    <name evidence="1" type="ORF">CLUMA_CG020641</name>
</gene>
<evidence type="ECO:0000313" key="2">
    <source>
        <dbReference type="Proteomes" id="UP000183832"/>
    </source>
</evidence>
<protein>
    <submittedName>
        <fullName evidence="1">CLUMA_CG020641, isoform A</fullName>
    </submittedName>
</protein>
<keyword evidence="2" id="KW-1185">Reference proteome</keyword>
<sequence>MVRVHALKTKQTNYKLSRTYVHHDKNFAHLHMFASPPHSHHEFYADDDDKNNIAKFKVLLQMNYHFHVLIMSHNYFGIFADDALSNKLLKKHADMEIRMASFHASKVLNVMYPLSSNSYESSASFNSNIDNYISQHMLVSFTQSSEQGKMSEGKNGKLMILLLMRR</sequence>